<dbReference type="AlphaFoldDB" id="A0A1M6JH28"/>
<dbReference type="PROSITE" id="PS51257">
    <property type="entry name" value="PROKAR_LIPOPROTEIN"/>
    <property type="match status" value="1"/>
</dbReference>
<dbReference type="EMBL" id="FQYU01000005">
    <property type="protein sequence ID" value="SHJ45984.1"/>
    <property type="molecule type" value="Genomic_DNA"/>
</dbReference>
<dbReference type="Gene3D" id="1.25.40.390">
    <property type="match status" value="1"/>
</dbReference>
<dbReference type="SUPFAM" id="SSF48452">
    <property type="entry name" value="TPR-like"/>
    <property type="match status" value="1"/>
</dbReference>
<proteinExistence type="predicted"/>
<dbReference type="InterPro" id="IPR041662">
    <property type="entry name" value="SusD-like_2"/>
</dbReference>
<reference evidence="2" key="1">
    <citation type="submission" date="2016-11" db="EMBL/GenBank/DDBJ databases">
        <authorList>
            <person name="Varghese N."/>
            <person name="Submissions S."/>
        </authorList>
    </citation>
    <scope>NUCLEOTIDE SEQUENCE [LARGE SCALE GENOMIC DNA]</scope>
    <source>
        <strain evidence="2">DSM 19858</strain>
    </source>
</reference>
<dbReference type="STRING" id="192903.SAMN04488513_10522"/>
<sequence length="490" mass="54695">MKRDIMKKYIGKISFTVGVLFLSACDTVDFGETNVDPDATSKVVSSGLLTYAQRYVGDAVTDYMGLLYTQQISQITYTDGSRYGTLSFDSDYLYQNPLVNLMAIVDVNSDEATASLQTVYGSNANQIAVAKILMAYFYQQITDRWGMMPYTEALSGVENTYPVFDTQEAIYDGLFNDLDEALALIDGGNGPTGDIIFDGDMERWKKFANTLKMIMALRLSNVYPEPNGYAATKFIEAMPGAIASSEETIYYPFLSDDNNDNPWQDRFQTREDYAVSDVMIDRLLADNDPRISVYAEYTRSSVSLEAPEYVGMPYGLPNSEWLAADVSFIASDVIYNGSSPGHIFTYSQVAFSLAEAVELGWISGSASDYYEKGIEASFELWGADNVDGYLADNPLSLDPMTAMQQIAEEKWKALYLQGWESWSEWRRLGYPELEPATQPLNGDAVPVRQGYDNDYPTNNTENYNAAVSLQGPDNLGTNLWWDVPHPITNK</sequence>
<protein>
    <submittedName>
        <fullName evidence="1">Starch-binding associating with outer membrane</fullName>
    </submittedName>
</protein>
<dbReference type="OrthoDB" id="725917at2"/>
<gene>
    <name evidence="1" type="ORF">SAMN04488513_10522</name>
</gene>
<evidence type="ECO:0000313" key="2">
    <source>
        <dbReference type="Proteomes" id="UP000184543"/>
    </source>
</evidence>
<dbReference type="Proteomes" id="UP000184543">
    <property type="component" value="Unassembled WGS sequence"/>
</dbReference>
<dbReference type="Pfam" id="PF12771">
    <property type="entry name" value="SusD-like_2"/>
    <property type="match status" value="1"/>
</dbReference>
<evidence type="ECO:0000313" key="1">
    <source>
        <dbReference type="EMBL" id="SHJ45984.1"/>
    </source>
</evidence>
<name>A0A1M6JH28_9FLAO</name>
<keyword evidence="2" id="KW-1185">Reference proteome</keyword>
<dbReference type="InterPro" id="IPR011990">
    <property type="entry name" value="TPR-like_helical_dom_sf"/>
</dbReference>
<organism evidence="1 2">
    <name type="scientific">Pseudozobellia thermophila</name>
    <dbReference type="NCBI Taxonomy" id="192903"/>
    <lineage>
        <taxon>Bacteria</taxon>
        <taxon>Pseudomonadati</taxon>
        <taxon>Bacteroidota</taxon>
        <taxon>Flavobacteriia</taxon>
        <taxon>Flavobacteriales</taxon>
        <taxon>Flavobacteriaceae</taxon>
        <taxon>Pseudozobellia</taxon>
    </lineage>
</organism>
<accession>A0A1M6JH28</accession>